<keyword evidence="1" id="KW-1133">Transmembrane helix</keyword>
<dbReference type="Proteomes" id="UP000183967">
    <property type="component" value="Unassembled WGS sequence"/>
</dbReference>
<evidence type="ECO:0000313" key="3">
    <source>
        <dbReference type="Proteomes" id="UP000183967"/>
    </source>
</evidence>
<evidence type="ECO:0000313" key="2">
    <source>
        <dbReference type="EMBL" id="SHH30605.1"/>
    </source>
</evidence>
<dbReference type="RefSeq" id="WP_073194963.1">
    <property type="nucleotide sequence ID" value="NZ_FQXO01000008.1"/>
</dbReference>
<protein>
    <submittedName>
        <fullName evidence="2">Prepilin-type N-terminal cleavage/methylation domain-containing protein</fullName>
    </submittedName>
</protein>
<keyword evidence="3" id="KW-1185">Reference proteome</keyword>
<dbReference type="AlphaFoldDB" id="A0A1M5RWG5"/>
<keyword evidence="1" id="KW-0812">Transmembrane</keyword>
<dbReference type="InterPro" id="IPR012902">
    <property type="entry name" value="N_methyl_site"/>
</dbReference>
<proteinExistence type="predicted"/>
<dbReference type="NCBIfam" id="TIGR02532">
    <property type="entry name" value="IV_pilin_GFxxxE"/>
    <property type="match status" value="1"/>
</dbReference>
<keyword evidence="1" id="KW-0472">Membrane</keyword>
<name>A0A1M5RWG5_9FIRM</name>
<dbReference type="OrthoDB" id="1952437at2"/>
<reference evidence="3" key="1">
    <citation type="submission" date="2016-11" db="EMBL/GenBank/DDBJ databases">
        <authorList>
            <person name="Varghese N."/>
            <person name="Submissions S."/>
        </authorList>
    </citation>
    <scope>NUCLEOTIDE SEQUENCE [LARGE SCALE GENOMIC DNA]</scope>
    <source>
        <strain evidence="3">DSM 13643</strain>
    </source>
</reference>
<feature type="transmembrane region" description="Helical" evidence="1">
    <location>
        <begin position="12"/>
        <end position="37"/>
    </location>
</feature>
<evidence type="ECO:0000256" key="1">
    <source>
        <dbReference type="SAM" id="Phobius"/>
    </source>
</evidence>
<gene>
    <name evidence="2" type="ORF">SAMN02745135_00384</name>
</gene>
<accession>A0A1M5RWG5</accession>
<sequence length="264" mass="30202">MWLKNRINKEAGLTLIEVLITIAILGIIIVPLSSFFITSAKINNESRDKFKATLIAQEFLEDIKLSDSIIEGEFQYNVENYDVIVNVTSVSDLSGYENSSFYNTIDYDIKIQIDKNDENYISIYDRKDNLLANDYIAAKPKIYVEMLESSIIIKIFDADKVVSTTELKNYGNKGSLILDILGDMDFTVKSRNHTEKDMILYFCKSDNSNSKYSFHNLGGKVTRYEKILISNNNSDFKGLYQINVEVKKEGHTLEKITGYRLLSN</sequence>
<dbReference type="EMBL" id="FQXO01000008">
    <property type="protein sequence ID" value="SHH30605.1"/>
    <property type="molecule type" value="Genomic_DNA"/>
</dbReference>
<dbReference type="Pfam" id="PF07963">
    <property type="entry name" value="N_methyl"/>
    <property type="match status" value="1"/>
</dbReference>
<organism evidence="2 3">
    <name type="scientific">Caloranaerobacter azorensis DSM 13643</name>
    <dbReference type="NCBI Taxonomy" id="1121264"/>
    <lineage>
        <taxon>Bacteria</taxon>
        <taxon>Bacillati</taxon>
        <taxon>Bacillota</taxon>
        <taxon>Tissierellia</taxon>
        <taxon>Tissierellales</taxon>
        <taxon>Thermohalobacteraceae</taxon>
        <taxon>Caloranaerobacter</taxon>
    </lineage>
</organism>